<dbReference type="EMBL" id="JBHSUA010000021">
    <property type="protein sequence ID" value="MFC6397708.1"/>
    <property type="molecule type" value="Genomic_DNA"/>
</dbReference>
<comment type="caution">
    <text evidence="17">Lacks conserved residue(s) required for the propagation of feature annotation.</text>
</comment>
<feature type="binding site" evidence="17">
    <location>
        <begin position="125"/>
        <end position="126"/>
    </location>
    <ligand>
        <name>NAD(+)</name>
        <dbReference type="ChEBI" id="CHEBI:57540"/>
    </ligand>
</feature>
<comment type="subcellular location">
    <subcellularLocation>
        <location evidence="3 17">Cytoplasm</location>
    </subcellularLocation>
</comment>
<feature type="domain" description="3-dehydroquinate synthase C-terminal" evidence="19">
    <location>
        <begin position="177"/>
        <end position="325"/>
    </location>
</feature>
<protein>
    <recommendedName>
        <fullName evidence="7 17">3-dehydroquinate synthase</fullName>
        <shortName evidence="17">DHQS</shortName>
        <ecNumber evidence="6 17">4.2.3.4</ecNumber>
    </recommendedName>
</protein>
<dbReference type="InterPro" id="IPR056179">
    <property type="entry name" value="DHQS_C"/>
</dbReference>
<evidence type="ECO:0000313" key="20">
    <source>
        <dbReference type="EMBL" id="MFC6397708.1"/>
    </source>
</evidence>
<dbReference type="Gene3D" id="3.40.50.1970">
    <property type="match status" value="1"/>
</dbReference>
<evidence type="ECO:0000256" key="5">
    <source>
        <dbReference type="ARBA" id="ARBA00005412"/>
    </source>
</evidence>
<dbReference type="InterPro" id="IPR030960">
    <property type="entry name" value="DHQS/DOIS_N"/>
</dbReference>
<evidence type="ECO:0000256" key="15">
    <source>
        <dbReference type="ARBA" id="ARBA00023239"/>
    </source>
</evidence>
<evidence type="ECO:0000313" key="21">
    <source>
        <dbReference type="Proteomes" id="UP001596266"/>
    </source>
</evidence>
<dbReference type="CDD" id="cd08195">
    <property type="entry name" value="DHQS"/>
    <property type="match status" value="1"/>
</dbReference>
<keyword evidence="10 17" id="KW-0479">Metal-binding</keyword>
<dbReference type="PIRSF" id="PIRSF001455">
    <property type="entry name" value="DHQ_synth"/>
    <property type="match status" value="1"/>
</dbReference>
<gene>
    <name evidence="17 20" type="primary">aroB</name>
    <name evidence="20" type="ORF">ACFP57_12045</name>
</gene>
<dbReference type="InterPro" id="IPR030963">
    <property type="entry name" value="DHQ_synth_fam"/>
</dbReference>
<dbReference type="HAMAP" id="MF_00110">
    <property type="entry name" value="DHQ_synthase"/>
    <property type="match status" value="1"/>
</dbReference>
<keyword evidence="14 17" id="KW-0057">Aromatic amino acid biosynthesis</keyword>
<feature type="binding site" evidence="17">
    <location>
        <position position="180"/>
    </location>
    <ligand>
        <name>Zn(2+)</name>
        <dbReference type="ChEBI" id="CHEBI:29105"/>
    </ligand>
</feature>
<evidence type="ECO:0000256" key="7">
    <source>
        <dbReference type="ARBA" id="ARBA00017684"/>
    </source>
</evidence>
<feature type="domain" description="3-dehydroquinate synthase N-terminal" evidence="18">
    <location>
        <begin position="63"/>
        <end position="174"/>
    </location>
</feature>
<feature type="binding site" evidence="17">
    <location>
        <position position="265"/>
    </location>
    <ligand>
        <name>Zn(2+)</name>
        <dbReference type="ChEBI" id="CHEBI:29105"/>
    </ligand>
</feature>
<evidence type="ECO:0000256" key="6">
    <source>
        <dbReference type="ARBA" id="ARBA00013031"/>
    </source>
</evidence>
<evidence type="ECO:0000256" key="14">
    <source>
        <dbReference type="ARBA" id="ARBA00023141"/>
    </source>
</evidence>
<evidence type="ECO:0000256" key="3">
    <source>
        <dbReference type="ARBA" id="ARBA00004496"/>
    </source>
</evidence>
<evidence type="ECO:0000256" key="12">
    <source>
        <dbReference type="ARBA" id="ARBA00022833"/>
    </source>
</evidence>
<dbReference type="Pfam" id="PF01761">
    <property type="entry name" value="DHQ_synthase"/>
    <property type="match status" value="1"/>
</dbReference>
<keyword evidence="13 17" id="KW-0520">NAD</keyword>
<evidence type="ECO:0000256" key="2">
    <source>
        <dbReference type="ARBA" id="ARBA00001911"/>
    </source>
</evidence>
<evidence type="ECO:0000256" key="11">
    <source>
        <dbReference type="ARBA" id="ARBA00022741"/>
    </source>
</evidence>
<dbReference type="PANTHER" id="PTHR43622:SF7">
    <property type="entry name" value="3-DEHYDROQUINATE SYNTHASE, CHLOROPLASTIC"/>
    <property type="match status" value="1"/>
</dbReference>
<dbReference type="SUPFAM" id="SSF56796">
    <property type="entry name" value="Dehydroquinate synthase-like"/>
    <property type="match status" value="1"/>
</dbReference>
<dbReference type="Pfam" id="PF24621">
    <property type="entry name" value="DHQS_C"/>
    <property type="match status" value="1"/>
</dbReference>
<dbReference type="InterPro" id="IPR016037">
    <property type="entry name" value="DHQ_synth_AroB"/>
</dbReference>
<evidence type="ECO:0000259" key="18">
    <source>
        <dbReference type="Pfam" id="PF01761"/>
    </source>
</evidence>
<comment type="function">
    <text evidence="17">Catalyzes the conversion of 3-deoxy-D-arabino-heptulosonate 7-phosphate (DAHP) to dehydroquinate (DHQ).</text>
</comment>
<evidence type="ECO:0000256" key="8">
    <source>
        <dbReference type="ARBA" id="ARBA00022490"/>
    </source>
</evidence>
<comment type="cofactor">
    <cofactor evidence="17">
        <name>Co(2+)</name>
        <dbReference type="ChEBI" id="CHEBI:48828"/>
    </cofactor>
    <cofactor evidence="17">
        <name>Zn(2+)</name>
        <dbReference type="ChEBI" id="CHEBI:29105"/>
    </cofactor>
    <text evidence="17">Binds 1 divalent metal cation per subunit. Can use either Co(2+) or Zn(2+).</text>
</comment>
<evidence type="ECO:0000256" key="17">
    <source>
        <dbReference type="HAMAP-Rule" id="MF_00110"/>
    </source>
</evidence>
<organism evidence="20 21">
    <name type="scientific">Luteococcus sanguinis</name>
    <dbReference type="NCBI Taxonomy" id="174038"/>
    <lineage>
        <taxon>Bacteria</taxon>
        <taxon>Bacillati</taxon>
        <taxon>Actinomycetota</taxon>
        <taxon>Actinomycetes</taxon>
        <taxon>Propionibacteriales</taxon>
        <taxon>Propionibacteriaceae</taxon>
        <taxon>Luteococcus</taxon>
    </lineage>
</organism>
<feature type="binding site" evidence="17">
    <location>
        <position position="249"/>
    </location>
    <ligand>
        <name>Zn(2+)</name>
        <dbReference type="ChEBI" id="CHEBI:29105"/>
    </ligand>
</feature>
<feature type="binding site" evidence="17">
    <location>
        <begin position="67"/>
        <end position="72"/>
    </location>
    <ligand>
        <name>NAD(+)</name>
        <dbReference type="ChEBI" id="CHEBI:57540"/>
    </ligand>
</feature>
<keyword evidence="9 17" id="KW-0028">Amino-acid biosynthesis</keyword>
<evidence type="ECO:0000256" key="13">
    <source>
        <dbReference type="ARBA" id="ARBA00023027"/>
    </source>
</evidence>
<sequence>MTTIEVHADNPYQVHVEAGALTQLPALVGDAARVALVHPHALADRASELARQLEAPGRTITPIELPDGERAKTAEQLVAGWSTLADAGFTRSDVVVGFGGGATTDMAGFLAASWLRGVGYVCVPTTVLAMVDAAVGGKTGINIPAGKNLVGAFHEPRGVLCDLAVLDGLPAPEVVSGLAEVIKCGFIADTVILDLVEADPIDALDVRGDRLAELVTRGIAVKAETVSADLRESTSVGGRVGREKLNYGHTLGHAIEKQENFTWRHGEAISVGMVFAAELSARALGLDQTSVQRHRDVLTSVGLPITYSGADFDTLRATMSLDKKARGAKLRFVGLPEVGRVSIIDGPDEEALRECWAGVAR</sequence>
<keyword evidence="15 17" id="KW-0456">Lyase</keyword>
<feature type="binding site" evidence="17">
    <location>
        <position position="138"/>
    </location>
    <ligand>
        <name>NAD(+)</name>
        <dbReference type="ChEBI" id="CHEBI:57540"/>
    </ligand>
</feature>
<comment type="similarity">
    <text evidence="5 17">Belongs to the sugar phosphate cyclases superfamily. Dehydroquinate synthase family.</text>
</comment>
<keyword evidence="16 17" id="KW-0170">Cobalt</keyword>
<dbReference type="InterPro" id="IPR050071">
    <property type="entry name" value="Dehydroquinate_synthase"/>
</dbReference>
<dbReference type="Proteomes" id="UP001596266">
    <property type="component" value="Unassembled WGS sequence"/>
</dbReference>
<dbReference type="EC" id="4.2.3.4" evidence="6 17"/>
<name>A0ABW1X3U5_9ACTN</name>
<dbReference type="Gene3D" id="1.20.1090.10">
    <property type="entry name" value="Dehydroquinate synthase-like - alpha domain"/>
    <property type="match status" value="1"/>
</dbReference>
<evidence type="ECO:0000259" key="19">
    <source>
        <dbReference type="Pfam" id="PF24621"/>
    </source>
</evidence>
<evidence type="ECO:0000256" key="4">
    <source>
        <dbReference type="ARBA" id="ARBA00004661"/>
    </source>
</evidence>
<comment type="catalytic activity">
    <reaction evidence="1 17">
        <text>7-phospho-2-dehydro-3-deoxy-D-arabino-heptonate = 3-dehydroquinate + phosphate</text>
        <dbReference type="Rhea" id="RHEA:21968"/>
        <dbReference type="ChEBI" id="CHEBI:32364"/>
        <dbReference type="ChEBI" id="CHEBI:43474"/>
        <dbReference type="ChEBI" id="CHEBI:58394"/>
        <dbReference type="EC" id="4.2.3.4"/>
    </reaction>
</comment>
<evidence type="ECO:0000256" key="9">
    <source>
        <dbReference type="ARBA" id="ARBA00022605"/>
    </source>
</evidence>
<comment type="pathway">
    <text evidence="4 17">Metabolic intermediate biosynthesis; chorismate biosynthesis; chorismate from D-erythrose 4-phosphate and phosphoenolpyruvate: step 2/7.</text>
</comment>
<evidence type="ECO:0000256" key="16">
    <source>
        <dbReference type="ARBA" id="ARBA00023285"/>
    </source>
</evidence>
<keyword evidence="12 17" id="KW-0862">Zinc</keyword>
<dbReference type="RefSeq" id="WP_343886128.1">
    <property type="nucleotide sequence ID" value="NZ_BAAAKI010000013.1"/>
</dbReference>
<evidence type="ECO:0000256" key="1">
    <source>
        <dbReference type="ARBA" id="ARBA00001393"/>
    </source>
</evidence>
<evidence type="ECO:0000256" key="10">
    <source>
        <dbReference type="ARBA" id="ARBA00022723"/>
    </source>
</evidence>
<feature type="binding site" evidence="17">
    <location>
        <position position="147"/>
    </location>
    <ligand>
        <name>NAD(+)</name>
        <dbReference type="ChEBI" id="CHEBI:57540"/>
    </ligand>
</feature>
<feature type="binding site" evidence="17">
    <location>
        <begin position="101"/>
        <end position="105"/>
    </location>
    <ligand>
        <name>NAD(+)</name>
        <dbReference type="ChEBI" id="CHEBI:57540"/>
    </ligand>
</feature>
<comment type="cofactor">
    <cofactor evidence="2 17">
        <name>NAD(+)</name>
        <dbReference type="ChEBI" id="CHEBI:57540"/>
    </cofactor>
</comment>
<keyword evidence="21" id="KW-1185">Reference proteome</keyword>
<accession>A0ABW1X3U5</accession>
<keyword evidence="11 17" id="KW-0547">Nucleotide-binding</keyword>
<dbReference type="GO" id="GO:0003856">
    <property type="term" value="F:3-dehydroquinate synthase activity"/>
    <property type="evidence" value="ECO:0007669"/>
    <property type="project" value="UniProtKB-EC"/>
</dbReference>
<comment type="caution">
    <text evidence="20">The sequence shown here is derived from an EMBL/GenBank/DDBJ whole genome shotgun (WGS) entry which is preliminary data.</text>
</comment>
<keyword evidence="8 17" id="KW-0963">Cytoplasm</keyword>
<proteinExistence type="inferred from homology"/>
<reference evidence="21" key="1">
    <citation type="journal article" date="2019" name="Int. J. Syst. Evol. Microbiol.">
        <title>The Global Catalogue of Microorganisms (GCM) 10K type strain sequencing project: providing services to taxonomists for standard genome sequencing and annotation.</title>
        <authorList>
            <consortium name="The Broad Institute Genomics Platform"/>
            <consortium name="The Broad Institute Genome Sequencing Center for Infectious Disease"/>
            <person name="Wu L."/>
            <person name="Ma J."/>
        </authorList>
    </citation>
    <scope>NUCLEOTIDE SEQUENCE [LARGE SCALE GENOMIC DNA]</scope>
    <source>
        <strain evidence="21">CGMCC 1.15277</strain>
    </source>
</reference>
<dbReference type="NCBIfam" id="TIGR01357">
    <property type="entry name" value="aroB"/>
    <property type="match status" value="1"/>
</dbReference>
<dbReference type="PANTHER" id="PTHR43622">
    <property type="entry name" value="3-DEHYDROQUINATE SYNTHASE"/>
    <property type="match status" value="1"/>
</dbReference>